<dbReference type="InterPro" id="IPR043519">
    <property type="entry name" value="NT_sf"/>
</dbReference>
<dbReference type="EMBL" id="JAEHOE010000129">
    <property type="protein sequence ID" value="KAG2485420.1"/>
    <property type="molecule type" value="Genomic_DNA"/>
</dbReference>
<dbReference type="PANTHER" id="PTHR21043:SF0">
    <property type="entry name" value="MITOCHONDRIAL ASSEMBLY OF RIBOSOMAL LARGE SUBUNIT PROTEIN 1"/>
    <property type="match status" value="1"/>
</dbReference>
<feature type="region of interest" description="Disordered" evidence="2">
    <location>
        <begin position="406"/>
        <end position="428"/>
    </location>
</feature>
<dbReference type="SUPFAM" id="SSF81301">
    <property type="entry name" value="Nucleotidyltransferase"/>
    <property type="match status" value="1"/>
</dbReference>
<evidence type="ECO:0000313" key="3">
    <source>
        <dbReference type="EMBL" id="KAG2485420.1"/>
    </source>
</evidence>
<dbReference type="InterPro" id="IPR004394">
    <property type="entry name" value="Iojap/RsfS/C7orf30"/>
</dbReference>
<accession>A0A835XR10</accession>
<evidence type="ECO:0000256" key="1">
    <source>
        <dbReference type="ARBA" id="ARBA00010574"/>
    </source>
</evidence>
<evidence type="ECO:0000256" key="2">
    <source>
        <dbReference type="SAM" id="MobiDB-lite"/>
    </source>
</evidence>
<gene>
    <name evidence="3" type="ORF">HYH03_015802</name>
</gene>
<comment type="similarity">
    <text evidence="1">Belongs to the Iojap/RsfS family.</text>
</comment>
<dbReference type="Gene3D" id="3.30.460.10">
    <property type="entry name" value="Beta Polymerase, domain 2"/>
    <property type="match status" value="1"/>
</dbReference>
<dbReference type="Pfam" id="PF02410">
    <property type="entry name" value="RsfS"/>
    <property type="match status" value="1"/>
</dbReference>
<feature type="region of interest" description="Disordered" evidence="2">
    <location>
        <begin position="134"/>
        <end position="208"/>
    </location>
</feature>
<dbReference type="AlphaFoldDB" id="A0A835XR10"/>
<protein>
    <submittedName>
        <fullName evidence="3">Uncharacterized protein</fullName>
    </submittedName>
</protein>
<feature type="compositionally biased region" description="Low complexity" evidence="2">
    <location>
        <begin position="417"/>
        <end position="428"/>
    </location>
</feature>
<dbReference type="GO" id="GO:0017148">
    <property type="term" value="P:negative regulation of translation"/>
    <property type="evidence" value="ECO:0007669"/>
    <property type="project" value="TreeGrafter"/>
</dbReference>
<sequence>MATMGTRCPAAARLLALPRLLVPSETSATVRSLATSAQGPGQSSRPSRSELSDLQLEDVFGRYHQHAREQLEQAQRDAVAERLCQALGRRKGRPLELEALQRLPAEVLEAARTQARLPPSAGPAATAASLHAWLHPSSSTPSSPFSSSNPSPTAPTEPLRRASWHPLSSATSSSAADLQGGAANLGPGRAQSVNEEDEAARLRAQAEAEADALFDEELQQRLSQATAAAASRASTSGPVGSTGGGTLQGQAQGQPGGTGRGARSPPFGTGLGVGADGGVRATATELLAEEAQLAAAGSAAAAAAAGARAPAVTLPRFAGGAASASASQLFTPLPSAEAEAAALPAAVAAAVRRRLARQGFFTKDPSQLRSLLLLSRAALFELAQDFGVEGSGQSREQLAVALARMMAPQPTQPQRPPTATASTAGSGLPLGAAQRAEAPAAQAPLGLQAEQGVEARVERAVEARAGVEVVLEAEEGAGAGAGAEVGPAWDLEAAALGDPRRLEVLREAAERQRLVAAAAVPEQIATWLVKARAQDVLLYRLPAESAAAAADALSSRRRQQTSSIGRRGRAQTAPGPGPEALGLGLGPAGEAEDERQPGAASGVPPGRGARGPCVVLATALSQRHAYACAEAVRYQVRDRLQELASAGPAGPGLGLAVRWAPAVAGVNGGDWLSLEAGDVQVHVLTAQARQYYRLEALLQSAASQAGGVQAFGPAAGERRLDTIETARVDPADAGAQ</sequence>
<dbReference type="GO" id="GO:0043023">
    <property type="term" value="F:ribosomal large subunit binding"/>
    <property type="evidence" value="ECO:0007669"/>
    <property type="project" value="TreeGrafter"/>
</dbReference>
<feature type="compositionally biased region" description="Low complexity" evidence="2">
    <location>
        <begin position="224"/>
        <end position="239"/>
    </location>
</feature>
<feature type="region of interest" description="Disordered" evidence="2">
    <location>
        <begin position="224"/>
        <end position="275"/>
    </location>
</feature>
<keyword evidence="4" id="KW-1185">Reference proteome</keyword>
<feature type="region of interest" description="Disordered" evidence="2">
    <location>
        <begin position="31"/>
        <end position="51"/>
    </location>
</feature>
<organism evidence="3 4">
    <name type="scientific">Edaphochlamys debaryana</name>
    <dbReference type="NCBI Taxonomy" id="47281"/>
    <lineage>
        <taxon>Eukaryota</taxon>
        <taxon>Viridiplantae</taxon>
        <taxon>Chlorophyta</taxon>
        <taxon>core chlorophytes</taxon>
        <taxon>Chlorophyceae</taxon>
        <taxon>CS clade</taxon>
        <taxon>Chlamydomonadales</taxon>
        <taxon>Chlamydomonadales incertae sedis</taxon>
        <taxon>Edaphochlamys</taxon>
    </lineage>
</organism>
<proteinExistence type="inferred from homology"/>
<feature type="compositionally biased region" description="Polar residues" evidence="2">
    <location>
        <begin position="31"/>
        <end position="46"/>
    </location>
</feature>
<feature type="region of interest" description="Disordered" evidence="2">
    <location>
        <begin position="551"/>
        <end position="607"/>
    </location>
</feature>
<reference evidence="3" key="1">
    <citation type="journal article" date="2020" name="bioRxiv">
        <title>Comparative genomics of Chlamydomonas.</title>
        <authorList>
            <person name="Craig R.J."/>
            <person name="Hasan A.R."/>
            <person name="Ness R.W."/>
            <person name="Keightley P.D."/>
        </authorList>
    </citation>
    <scope>NUCLEOTIDE SEQUENCE</scope>
    <source>
        <strain evidence="3">CCAP 11/70</strain>
    </source>
</reference>
<name>A0A835XR10_9CHLO</name>
<dbReference type="Proteomes" id="UP000612055">
    <property type="component" value="Unassembled WGS sequence"/>
</dbReference>
<dbReference type="GO" id="GO:0090071">
    <property type="term" value="P:negative regulation of ribosome biogenesis"/>
    <property type="evidence" value="ECO:0007669"/>
    <property type="project" value="TreeGrafter"/>
</dbReference>
<evidence type="ECO:0000313" key="4">
    <source>
        <dbReference type="Proteomes" id="UP000612055"/>
    </source>
</evidence>
<dbReference type="OrthoDB" id="21330at2759"/>
<dbReference type="PANTHER" id="PTHR21043">
    <property type="entry name" value="IOJAP SUPERFAMILY ORTHOLOG"/>
    <property type="match status" value="1"/>
</dbReference>
<comment type="caution">
    <text evidence="3">The sequence shown here is derived from an EMBL/GenBank/DDBJ whole genome shotgun (WGS) entry which is preliminary data.</text>
</comment>
<feature type="compositionally biased region" description="Low complexity" evidence="2">
    <location>
        <begin position="134"/>
        <end position="157"/>
    </location>
</feature>